<dbReference type="SUPFAM" id="SSF81901">
    <property type="entry name" value="HCP-like"/>
    <property type="match status" value="1"/>
</dbReference>
<evidence type="ECO:0008006" key="3">
    <source>
        <dbReference type="Google" id="ProtNLM"/>
    </source>
</evidence>
<organism evidence="1 2">
    <name type="scientific">Pseudoduganella danionis</name>
    <dbReference type="NCBI Taxonomy" id="1890295"/>
    <lineage>
        <taxon>Bacteria</taxon>
        <taxon>Pseudomonadati</taxon>
        <taxon>Pseudomonadota</taxon>
        <taxon>Betaproteobacteria</taxon>
        <taxon>Burkholderiales</taxon>
        <taxon>Oxalobacteraceae</taxon>
        <taxon>Telluria group</taxon>
        <taxon>Pseudoduganella</taxon>
    </lineage>
</organism>
<evidence type="ECO:0000313" key="2">
    <source>
        <dbReference type="Proteomes" id="UP000735592"/>
    </source>
</evidence>
<dbReference type="Proteomes" id="UP000735592">
    <property type="component" value="Unassembled WGS sequence"/>
</dbReference>
<protein>
    <recommendedName>
        <fullName evidence="3">Sel1 repeat family protein</fullName>
    </recommendedName>
</protein>
<dbReference type="Gene3D" id="1.25.40.10">
    <property type="entry name" value="Tetratricopeptide repeat domain"/>
    <property type="match status" value="1"/>
</dbReference>
<keyword evidence="2" id="KW-1185">Reference proteome</keyword>
<dbReference type="RefSeq" id="WP_155434540.1">
    <property type="nucleotide sequence ID" value="NZ_JBHLXK010000004.1"/>
</dbReference>
<comment type="caution">
    <text evidence="1">The sequence shown here is derived from an EMBL/GenBank/DDBJ whole genome shotgun (WGS) entry which is preliminary data.</text>
</comment>
<accession>A0ABW9SMG2</accession>
<reference evidence="1 2" key="1">
    <citation type="submission" date="2019-11" db="EMBL/GenBank/DDBJ databases">
        <title>Type strains purchased from KCTC, JCM and DSMZ.</title>
        <authorList>
            <person name="Lu H."/>
        </authorList>
    </citation>
    <scope>NUCLEOTIDE SEQUENCE [LARGE SCALE GENOMIC DNA]</scope>
    <source>
        <strain evidence="1 2">DSM 103461</strain>
    </source>
</reference>
<sequence>MLVFEKRCDALAAKLNERLPDAPADVLEYAGQLHEFGECVDADWEKAAALYTRAAQAGAPLARFHLIANYAVGLHDPAAALWWAAQQPDLLSKECLPASDPLKQAAAFVAEIGGWPTAQLKACTYQAGILARLIARGKARRVSGNADDVKVSVLVQPDRGTILWRYAGGEKIAESRLKAGAAEADLATKPERDELSRVLWFYGVDALIEFGLPPVSEPRWAMTYAFDIEDRLQASSVPIQISVSQ</sequence>
<proteinExistence type="predicted"/>
<dbReference type="EMBL" id="WNKW01000002">
    <property type="protein sequence ID" value="MTW33181.1"/>
    <property type="molecule type" value="Genomic_DNA"/>
</dbReference>
<gene>
    <name evidence="1" type="ORF">GM655_10120</name>
</gene>
<dbReference type="InterPro" id="IPR011990">
    <property type="entry name" value="TPR-like_helical_dom_sf"/>
</dbReference>
<name>A0ABW9SMG2_9BURK</name>
<evidence type="ECO:0000313" key="1">
    <source>
        <dbReference type="EMBL" id="MTW33181.1"/>
    </source>
</evidence>